<evidence type="ECO:0000256" key="2">
    <source>
        <dbReference type="SAM" id="Phobius"/>
    </source>
</evidence>
<keyword evidence="2" id="KW-1133">Transmembrane helix</keyword>
<dbReference type="Proteomes" id="UP000218102">
    <property type="component" value="Unassembled WGS sequence"/>
</dbReference>
<accession>A0A2A3M227</accession>
<protein>
    <submittedName>
        <fullName evidence="3">Uncharacterized protein</fullName>
    </submittedName>
</protein>
<keyword evidence="2" id="KW-0472">Membrane</keyword>
<proteinExistence type="predicted"/>
<feature type="transmembrane region" description="Helical" evidence="2">
    <location>
        <begin position="31"/>
        <end position="48"/>
    </location>
</feature>
<name>A0A2A3M227_PSEDL</name>
<dbReference type="RefSeq" id="WP_082412236.1">
    <property type="nucleotide sequence ID" value="NZ_NTME01000021.1"/>
</dbReference>
<feature type="compositionally biased region" description="Basic and acidic residues" evidence="1">
    <location>
        <begin position="72"/>
        <end position="90"/>
    </location>
</feature>
<feature type="compositionally biased region" description="Polar residues" evidence="1">
    <location>
        <begin position="113"/>
        <end position="124"/>
    </location>
</feature>
<dbReference type="AlphaFoldDB" id="A0A2A3M227"/>
<evidence type="ECO:0000256" key="1">
    <source>
        <dbReference type="SAM" id="MobiDB-lite"/>
    </source>
</evidence>
<sequence>MKRINRHVSAWLVVVCIYTALVAATGASHKLALFTLTFVICVPVIAWWKTGSFTYWPVIHTKSDNASFKPKRTYDHERTGQTKGKRDTPKAYDLSDIPHPPKRRNDAHLKNLPQGNGISPPTSKQRPKPVQCALVAKRVKQLIPENVAPTIGSMGDLFEDQTRIVDTLEDILIVPDGDVFL</sequence>
<organism evidence="3 4">
    <name type="scientific">Pseudomonas plecoglossicida</name>
    <dbReference type="NCBI Taxonomy" id="70775"/>
    <lineage>
        <taxon>Bacteria</taxon>
        <taxon>Pseudomonadati</taxon>
        <taxon>Pseudomonadota</taxon>
        <taxon>Gammaproteobacteria</taxon>
        <taxon>Pseudomonadales</taxon>
        <taxon>Pseudomonadaceae</taxon>
        <taxon>Pseudomonas</taxon>
    </lineage>
</organism>
<reference evidence="3 4" key="1">
    <citation type="submission" date="2017-09" db="EMBL/GenBank/DDBJ databases">
        <authorList>
            <person name="Ehlers B."/>
            <person name="Leendertz F.H."/>
        </authorList>
    </citation>
    <scope>NUCLEOTIDE SEQUENCE [LARGE SCALE GENOMIC DNA]</scope>
    <source>
        <strain evidence="3 4">DJ-1</strain>
    </source>
</reference>
<comment type="caution">
    <text evidence="3">The sequence shown here is derived from an EMBL/GenBank/DDBJ whole genome shotgun (WGS) entry which is preliminary data.</text>
</comment>
<dbReference type="EMBL" id="NTME01000021">
    <property type="protein sequence ID" value="PBJ93942.1"/>
    <property type="molecule type" value="Genomic_DNA"/>
</dbReference>
<gene>
    <name evidence="3" type="ORF">CMV24_19160</name>
</gene>
<evidence type="ECO:0000313" key="3">
    <source>
        <dbReference type="EMBL" id="PBJ93942.1"/>
    </source>
</evidence>
<keyword evidence="2" id="KW-0812">Transmembrane</keyword>
<feature type="region of interest" description="Disordered" evidence="1">
    <location>
        <begin position="67"/>
        <end position="130"/>
    </location>
</feature>
<feature type="transmembrane region" description="Helical" evidence="2">
    <location>
        <begin position="7"/>
        <end position="25"/>
    </location>
</feature>
<evidence type="ECO:0000313" key="4">
    <source>
        <dbReference type="Proteomes" id="UP000218102"/>
    </source>
</evidence>